<dbReference type="Gene3D" id="3.40.470.10">
    <property type="entry name" value="Uracil-DNA glycosylase-like domain"/>
    <property type="match status" value="1"/>
</dbReference>
<dbReference type="InterPro" id="IPR005122">
    <property type="entry name" value="Uracil-DNA_glycosylase-like"/>
</dbReference>
<proteinExistence type="predicted"/>
<dbReference type="SMART" id="SM00987">
    <property type="entry name" value="UreE_C"/>
    <property type="match status" value="1"/>
</dbReference>
<feature type="domain" description="Uracil-DNA glycosylase-like" evidence="1">
    <location>
        <begin position="43"/>
        <end position="200"/>
    </location>
</feature>
<dbReference type="InterPro" id="IPR036895">
    <property type="entry name" value="Uracil-DNA_glycosylase-like_sf"/>
</dbReference>
<accession>A0ABT0BDI8</accession>
<organism evidence="2 3">
    <name type="scientific">Novosphingobium organovorum</name>
    <dbReference type="NCBI Taxonomy" id="2930092"/>
    <lineage>
        <taxon>Bacteria</taxon>
        <taxon>Pseudomonadati</taxon>
        <taxon>Pseudomonadota</taxon>
        <taxon>Alphaproteobacteria</taxon>
        <taxon>Sphingomonadales</taxon>
        <taxon>Sphingomonadaceae</taxon>
        <taxon>Novosphingobium</taxon>
    </lineage>
</organism>
<dbReference type="InterPro" id="IPR047124">
    <property type="entry name" value="HI_0220.2"/>
</dbReference>
<dbReference type="SMART" id="SM00986">
    <property type="entry name" value="UDG"/>
    <property type="match status" value="1"/>
</dbReference>
<reference evidence="2" key="1">
    <citation type="submission" date="2022-03" db="EMBL/GenBank/DDBJ databases">
        <title>Identification of a novel bacterium isolated from mangrove sediments.</title>
        <authorList>
            <person name="Pan X."/>
        </authorList>
    </citation>
    <scope>NUCLEOTIDE SEQUENCE</scope>
    <source>
        <strain evidence="2">B1949</strain>
    </source>
</reference>
<evidence type="ECO:0000313" key="3">
    <source>
        <dbReference type="Proteomes" id="UP001162881"/>
    </source>
</evidence>
<protein>
    <submittedName>
        <fullName evidence="2">Uracil-DNA glycosylase family protein</fullName>
    </submittedName>
</protein>
<keyword evidence="3" id="KW-1185">Reference proteome</keyword>
<dbReference type="CDD" id="cd10033">
    <property type="entry name" value="UDG_like"/>
    <property type="match status" value="1"/>
</dbReference>
<name>A0ABT0BDI8_9SPHN</name>
<dbReference type="SUPFAM" id="SSF52141">
    <property type="entry name" value="Uracil-DNA glycosylase-like"/>
    <property type="match status" value="1"/>
</dbReference>
<dbReference type="EMBL" id="JALHLF010000035">
    <property type="protein sequence ID" value="MCJ2183101.1"/>
    <property type="molecule type" value="Genomic_DNA"/>
</dbReference>
<gene>
    <name evidence="2" type="ORF">MTR62_10420</name>
</gene>
<sequence length="209" mass="23177">MTGTCVPLRPPSFDASDDLDGLLRAIRACRVCAEALGHEPRPVVQAGQAARILVIGQAPGSRVHASGRAWDDDSGDRLRAWTGLDAALFYDPDRVAHMPSGFCYPGKARGGDKPPRPECAPLWHEPLRARLPQVRLTLLVGLHAHRRYLPRGFARTLTQGVLRWREAPDGLFPLPHPAWRSRLWMARNPWFDAEALPALRARVRAALEA</sequence>
<dbReference type="RefSeq" id="WP_244020390.1">
    <property type="nucleotide sequence ID" value="NZ_JALHLF010000035.1"/>
</dbReference>
<dbReference type="PANTHER" id="PTHR42160:SF1">
    <property type="entry name" value="URACIL-DNA GLYCOSYLASE SUPERFAMILY PROTEIN"/>
    <property type="match status" value="1"/>
</dbReference>
<evidence type="ECO:0000259" key="1">
    <source>
        <dbReference type="SMART" id="SM00986"/>
    </source>
</evidence>
<dbReference type="Pfam" id="PF03167">
    <property type="entry name" value="UDG"/>
    <property type="match status" value="1"/>
</dbReference>
<comment type="caution">
    <text evidence="2">The sequence shown here is derived from an EMBL/GenBank/DDBJ whole genome shotgun (WGS) entry which is preliminary data.</text>
</comment>
<dbReference type="Proteomes" id="UP001162881">
    <property type="component" value="Unassembled WGS sequence"/>
</dbReference>
<evidence type="ECO:0000313" key="2">
    <source>
        <dbReference type="EMBL" id="MCJ2183101.1"/>
    </source>
</evidence>
<dbReference type="PANTHER" id="PTHR42160">
    <property type="entry name" value="URACIL-DNA GLYCOSYLASE SUPERFAMILY PROTEIN"/>
    <property type="match status" value="1"/>
</dbReference>